<feature type="compositionally biased region" description="Basic and acidic residues" evidence="1">
    <location>
        <begin position="631"/>
        <end position="642"/>
    </location>
</feature>
<dbReference type="RefSeq" id="XP_033162964.1">
    <property type="nucleotide sequence ID" value="XM_033307073.1"/>
</dbReference>
<feature type="region of interest" description="Disordered" evidence="1">
    <location>
        <begin position="568"/>
        <end position="618"/>
    </location>
</feature>
<reference evidence="3" key="1">
    <citation type="submission" date="2025-08" db="UniProtKB">
        <authorList>
            <consortium name="RefSeq"/>
        </authorList>
    </citation>
    <scope>IDENTIFICATION</scope>
    <source>
        <strain evidence="3">Mau12</strain>
        <tissue evidence="3">Whole Body</tissue>
    </source>
</reference>
<feature type="compositionally biased region" description="Basic residues" evidence="1">
    <location>
        <begin position="1135"/>
        <end position="1154"/>
    </location>
</feature>
<feature type="region of interest" description="Disordered" evidence="1">
    <location>
        <begin position="169"/>
        <end position="226"/>
    </location>
</feature>
<feature type="region of interest" description="Disordered" evidence="1">
    <location>
        <begin position="62"/>
        <end position="143"/>
    </location>
</feature>
<feature type="compositionally biased region" description="Polar residues" evidence="1">
    <location>
        <begin position="984"/>
        <end position="1001"/>
    </location>
</feature>
<protein>
    <submittedName>
        <fullName evidence="3">Uncharacterized protein LOC117142840</fullName>
    </submittedName>
</protein>
<feature type="compositionally biased region" description="Basic and acidic residues" evidence="1">
    <location>
        <begin position="946"/>
        <end position="956"/>
    </location>
</feature>
<name>A0A6P8KFM8_DROMA</name>
<feature type="compositionally biased region" description="Basic and acidic residues" evidence="1">
    <location>
        <begin position="182"/>
        <end position="207"/>
    </location>
</feature>
<evidence type="ECO:0000313" key="3">
    <source>
        <dbReference type="RefSeq" id="XP_033162964.1"/>
    </source>
</evidence>
<evidence type="ECO:0000313" key="2">
    <source>
        <dbReference type="Proteomes" id="UP000515162"/>
    </source>
</evidence>
<feature type="compositionally biased region" description="Polar residues" evidence="1">
    <location>
        <begin position="1014"/>
        <end position="1032"/>
    </location>
</feature>
<sequence>MSKPQNNDTLELDDILSQPVKDKERFAAFMMRKLAENKPAQNDNLFGNFKLDFDLDFEVPLIKKPQAKPKSKVPEVQPLGELVSPSSAAAEKVNEPPVDQAPNENVPPRRSPALSPNNRRSMRRSGNVPGSDKLRRHAIRRRSRSCGRQLLPEFEEAVNLTRSISSPVNFLPEISSTPCPEKQNEEVAKTFKSTTREETNKPAEKPMKPSQEPEPEKTLQTKVTSPARNPILAAEIEQICKERQSSFHKNVLQLDYSGRAPYSRSPTPSSPSVAGLRRTYTMEKGPAPGQLLLSPSHRYDTPSKMPVVKVKRLNQLMVPDTPPRQSHEPAWQSEPQPEFVVPETQPQDLGELVQTLSRSAISPIVVINTSNANRSVRRDAVAMKSVPTSPVSALSSPPIAPSPRQSAVTSPQKSIAQPPRVEENMDAIMTDDESDEQPSTVPLNLAPPGGNTTRQLRLRSSNRARATIESQESSMRLLNLHQSVNAKKSKSRKTAIPLNKAPSAPINGEQFAYELTRMSNYEILDLRKRNSLNEIYPLNGHRNRRSEKLILEEEIQRELLRRNLMDEAEGLPKQQSSDDSDDDYIPVPRKTRLRTKSSDRSQGRGRPRSTRRNLPMTTELINYLGLSQTLETRRKSSKDGKRSLYTKGSSDHDDNDSLSPVKLPRLSRSIQIVPPPPVSLRYSQSLQNLTCSGKFDFDNVVMAAPPDFHDSVNNDAIEIAPPPPEYVVNTRGRSTSGRKSNKNDIVLPPPEYEGNQEQEEHDERPSQSRCIAKELQQTTPNRRRAMENELVPPPMEYVEEENRNAEQSRTSKKNGNLVDRNTHDAVEHCEPPEPPEGDDSDHGQPSILRRGGKKLQHSKQSVQKSNKKHMVASSYENNEDYDSDKEPIYNEEHRKEESQNKNVTRRKSDKDEMASHTLECIEGPDPDWNSSSNKQNRNHQNASKSKGKDHLADRLSKSQMLSNPRKSSVDTGKSVAPSNRGEENTANSSEVMESLRVNTPSPRIDQKSDDVPSRNPSPSRTLPSDDVPSTSRAALEFLQRSQNMSKSRPQDESSADVVFKKPLAPAPRAKSKKGKSEVDKLKLAKLPVEAEELNTTGIRRSKRGQVPIQMSWCHTMDPSQFNFMSGFIEPPSKNSKTKKGNLSKAKKASAKKPKPTVEKNLPDNRGPLCSSTPRISEKLPAIPNSESLGLSTLTWEETAVQAEAEKVPKKRGRPKKAVGGVQTDTEPEPEPEPEPTISSVAPLTSDQEEPYIPDDQAPYTEAAPDPVVFSTPMRDEQEEASTKLMQWLRGVGDAPPSASMTDENASVSSANELMFCQVDGIDYAFYNTKEKAMLGYMRFKPYQKRSVKRAKLHPLKLLVQFGEFNVETLALGDEKEVNSVLRVGDMIEIDTGTRYSIQNAIDKVSVLMCIRS</sequence>
<dbReference type="GeneID" id="117142840"/>
<feature type="compositionally biased region" description="Basic and acidic residues" evidence="1">
    <location>
        <begin position="820"/>
        <end position="831"/>
    </location>
</feature>
<feature type="region of interest" description="Disordered" evidence="1">
    <location>
        <begin position="719"/>
        <end position="1080"/>
    </location>
</feature>
<feature type="compositionally biased region" description="Polar residues" evidence="1">
    <location>
        <begin position="404"/>
        <end position="415"/>
    </location>
</feature>
<accession>A0A6P8KFM8</accession>
<organism evidence="2 3">
    <name type="scientific">Drosophila mauritiana</name>
    <name type="common">Fruit fly</name>
    <dbReference type="NCBI Taxonomy" id="7226"/>
    <lineage>
        <taxon>Eukaryota</taxon>
        <taxon>Metazoa</taxon>
        <taxon>Ecdysozoa</taxon>
        <taxon>Arthropoda</taxon>
        <taxon>Hexapoda</taxon>
        <taxon>Insecta</taxon>
        <taxon>Pterygota</taxon>
        <taxon>Neoptera</taxon>
        <taxon>Endopterygota</taxon>
        <taxon>Diptera</taxon>
        <taxon>Brachycera</taxon>
        <taxon>Muscomorpha</taxon>
        <taxon>Ephydroidea</taxon>
        <taxon>Drosophilidae</taxon>
        <taxon>Drosophila</taxon>
        <taxon>Sophophora</taxon>
    </lineage>
</organism>
<feature type="region of interest" description="Disordered" evidence="1">
    <location>
        <begin position="631"/>
        <end position="662"/>
    </location>
</feature>
<feature type="compositionally biased region" description="Basic and acidic residues" evidence="1">
    <location>
        <begin position="884"/>
        <end position="899"/>
    </location>
</feature>
<dbReference type="Proteomes" id="UP000515162">
    <property type="component" value="Chromosome 3R"/>
</dbReference>
<feature type="compositionally biased region" description="Polar residues" evidence="1">
    <location>
        <begin position="169"/>
        <end position="178"/>
    </location>
</feature>
<feature type="compositionally biased region" description="Basic residues" evidence="1">
    <location>
        <begin position="134"/>
        <end position="143"/>
    </location>
</feature>
<evidence type="ECO:0000256" key="1">
    <source>
        <dbReference type="SAM" id="MobiDB-lite"/>
    </source>
</evidence>
<feature type="compositionally biased region" description="Polar residues" evidence="1">
    <location>
        <begin position="1236"/>
        <end position="1245"/>
    </location>
</feature>
<feature type="compositionally biased region" description="Polar residues" evidence="1">
    <location>
        <begin position="957"/>
        <end position="971"/>
    </location>
</feature>
<feature type="region of interest" description="Disordered" evidence="1">
    <location>
        <begin position="384"/>
        <end position="420"/>
    </location>
</feature>
<gene>
    <name evidence="3" type="primary">LOC117142840</name>
</gene>
<proteinExistence type="predicted"/>
<feature type="region of interest" description="Disordered" evidence="1">
    <location>
        <begin position="432"/>
        <end position="455"/>
    </location>
</feature>
<feature type="region of interest" description="Disordered" evidence="1">
    <location>
        <begin position="1124"/>
        <end position="1186"/>
    </location>
</feature>
<feature type="region of interest" description="Disordered" evidence="1">
    <location>
        <begin position="1203"/>
        <end position="1259"/>
    </location>
</feature>
<keyword evidence="2" id="KW-1185">Reference proteome</keyword>
<feature type="compositionally biased region" description="Polar residues" evidence="1">
    <location>
        <begin position="928"/>
        <end position="944"/>
    </location>
</feature>